<dbReference type="STRING" id="2010991.A0A3M2SHX6"/>
<dbReference type="EMBL" id="NKUJ01000036">
    <property type="protein sequence ID" value="RMJ17163.1"/>
    <property type="molecule type" value="Genomic_DNA"/>
</dbReference>
<keyword evidence="2" id="KW-0521">NADP</keyword>
<dbReference type="AlphaFoldDB" id="A0A3M2SHX6"/>
<name>A0A3M2SHX6_9HYPO</name>
<organism evidence="5 6">
    <name type="scientific">Fusarium kuroshium</name>
    <dbReference type="NCBI Taxonomy" id="2010991"/>
    <lineage>
        <taxon>Eukaryota</taxon>
        <taxon>Fungi</taxon>
        <taxon>Dikarya</taxon>
        <taxon>Ascomycota</taxon>
        <taxon>Pezizomycotina</taxon>
        <taxon>Sordariomycetes</taxon>
        <taxon>Hypocreomycetidae</taxon>
        <taxon>Hypocreales</taxon>
        <taxon>Nectriaceae</taxon>
        <taxon>Fusarium</taxon>
        <taxon>Fusarium solani species complex</taxon>
    </lineage>
</organism>
<dbReference type="Gene3D" id="3.40.50.720">
    <property type="entry name" value="NAD(P)-binding Rossmann-like Domain"/>
    <property type="match status" value="1"/>
</dbReference>
<accession>A0A3M2SHX6</accession>
<evidence type="ECO:0000256" key="1">
    <source>
        <dbReference type="ARBA" id="ARBA00006484"/>
    </source>
</evidence>
<dbReference type="OrthoDB" id="2102561at2759"/>
<dbReference type="GO" id="GO:0000140">
    <property type="term" value="F:acylglycerone-phosphate reductase (NADP+) activity"/>
    <property type="evidence" value="ECO:0007669"/>
    <property type="project" value="TreeGrafter"/>
</dbReference>
<dbReference type="Pfam" id="PF00106">
    <property type="entry name" value="adh_short"/>
    <property type="match status" value="1"/>
</dbReference>
<dbReference type="CDD" id="cd05374">
    <property type="entry name" value="17beta-HSD-like_SDR_c"/>
    <property type="match status" value="1"/>
</dbReference>
<dbReference type="PRINTS" id="PR00080">
    <property type="entry name" value="SDRFAMILY"/>
</dbReference>
<dbReference type="InterPro" id="IPR036291">
    <property type="entry name" value="NAD(P)-bd_dom_sf"/>
</dbReference>
<comment type="caution">
    <text evidence="5">The sequence shown here is derived from an EMBL/GenBank/DDBJ whole genome shotgun (WGS) entry which is preliminary data.</text>
</comment>
<protein>
    <recommendedName>
        <fullName evidence="7">NADPH-dependent 1-acyldihydroxyacetone phosphate reductase</fullName>
    </recommendedName>
</protein>
<evidence type="ECO:0000313" key="6">
    <source>
        <dbReference type="Proteomes" id="UP000277212"/>
    </source>
</evidence>
<dbReference type="InterPro" id="IPR002347">
    <property type="entry name" value="SDR_fam"/>
</dbReference>
<sequence length="297" mass="31591">MSTKRTILVTGCSDGSLGSALAIALHKRDCWRVIASARNPSKLTDAKNLGIECVQLDVGSEESIAAAVEHVKELTGGTLDALVNNAGTGYSTPIIHIDIEKAHDLFELNVFSIIRVTRAFLPLLLKSDRNPMIINNTSGSSLLGCAVPFQGAYGASKAAATSITESLRIELDPFGIRVINLLTGGVNNAFHANSPHARLPADSIYNLAKEDIEETMFGKERGLVKPDATTWANQVAGDLSQRKPPYLISRGGMAGTARIATLLPIGIADSTLKKTAGIDVLEKKIKEQGGLDKIKHA</sequence>
<dbReference type="PANTHER" id="PTHR44169:SF3">
    <property type="entry name" value="SHORT-CHAIN DEHYDROGENASE SRDE"/>
    <property type="match status" value="1"/>
</dbReference>
<evidence type="ECO:0000256" key="3">
    <source>
        <dbReference type="ARBA" id="ARBA00023002"/>
    </source>
</evidence>
<dbReference type="GO" id="GO:0005811">
    <property type="term" value="C:lipid droplet"/>
    <property type="evidence" value="ECO:0007669"/>
    <property type="project" value="TreeGrafter"/>
</dbReference>
<keyword evidence="6" id="KW-1185">Reference proteome</keyword>
<dbReference type="InterPro" id="IPR020904">
    <property type="entry name" value="Sc_DH/Rdtase_CS"/>
</dbReference>
<dbReference type="PANTHER" id="PTHR44169">
    <property type="entry name" value="NADPH-DEPENDENT 1-ACYLDIHYDROXYACETONE PHOSPHATE REDUCTASE"/>
    <property type="match status" value="1"/>
</dbReference>
<gene>
    <name evidence="5" type="ORF">CDV36_003153</name>
</gene>
<dbReference type="GO" id="GO:0005783">
    <property type="term" value="C:endoplasmic reticulum"/>
    <property type="evidence" value="ECO:0007669"/>
    <property type="project" value="TreeGrafter"/>
</dbReference>
<evidence type="ECO:0000256" key="2">
    <source>
        <dbReference type="ARBA" id="ARBA00022857"/>
    </source>
</evidence>
<evidence type="ECO:0008006" key="7">
    <source>
        <dbReference type="Google" id="ProtNLM"/>
    </source>
</evidence>
<dbReference type="Proteomes" id="UP000277212">
    <property type="component" value="Unassembled WGS sequence"/>
</dbReference>
<reference evidence="5 6" key="1">
    <citation type="submission" date="2017-06" db="EMBL/GenBank/DDBJ databases">
        <title>Comparative genomic analysis of Ambrosia Fusariam Clade fungi.</title>
        <authorList>
            <person name="Stajich J.E."/>
            <person name="Carrillo J."/>
            <person name="Kijimoto T."/>
            <person name="Eskalen A."/>
            <person name="O'Donnell K."/>
            <person name="Kasson M."/>
        </authorList>
    </citation>
    <scope>NUCLEOTIDE SEQUENCE [LARGE SCALE GENOMIC DNA]</scope>
    <source>
        <strain evidence="5">UCR3666</strain>
    </source>
</reference>
<comment type="similarity">
    <text evidence="1 4">Belongs to the short-chain dehydrogenases/reductases (SDR) family.</text>
</comment>
<dbReference type="PROSITE" id="PS00061">
    <property type="entry name" value="ADH_SHORT"/>
    <property type="match status" value="1"/>
</dbReference>
<dbReference type="PRINTS" id="PR00081">
    <property type="entry name" value="GDHRDH"/>
</dbReference>
<dbReference type="GO" id="GO:0006654">
    <property type="term" value="P:phosphatidic acid biosynthetic process"/>
    <property type="evidence" value="ECO:0007669"/>
    <property type="project" value="TreeGrafter"/>
</dbReference>
<dbReference type="GO" id="GO:0004806">
    <property type="term" value="F:triacylglycerol lipase activity"/>
    <property type="evidence" value="ECO:0007669"/>
    <property type="project" value="TreeGrafter"/>
</dbReference>
<evidence type="ECO:0000313" key="5">
    <source>
        <dbReference type="EMBL" id="RMJ17163.1"/>
    </source>
</evidence>
<dbReference type="GO" id="GO:0019433">
    <property type="term" value="P:triglyceride catabolic process"/>
    <property type="evidence" value="ECO:0007669"/>
    <property type="project" value="TreeGrafter"/>
</dbReference>
<proteinExistence type="inferred from homology"/>
<dbReference type="SUPFAM" id="SSF51735">
    <property type="entry name" value="NAD(P)-binding Rossmann-fold domains"/>
    <property type="match status" value="1"/>
</dbReference>
<keyword evidence="3" id="KW-0560">Oxidoreductase</keyword>
<evidence type="ECO:0000256" key="4">
    <source>
        <dbReference type="RuleBase" id="RU000363"/>
    </source>
</evidence>